<evidence type="ECO:0000313" key="3">
    <source>
        <dbReference type="Proteomes" id="UP001642409"/>
    </source>
</evidence>
<sequence length="143" mass="16466">MILLGLVKKSVYNCQIQQIAQKLALIRSKQAGLLQVILNFVQELMKIACSQLELHLPWGKHTTNQQLFKNLMSIILSFKYQSDKLIIILKAEIYNPMKKDKLKVSPAQLKNVKPTFYMYTITLIRQLARVQLQVSQKVVLLGI</sequence>
<dbReference type="Proteomes" id="UP001642409">
    <property type="component" value="Unassembled WGS sequence"/>
</dbReference>
<proteinExistence type="predicted"/>
<name>A0AA86PIT7_9EUKA</name>
<gene>
    <name evidence="2" type="ORF">HINF_LOCUS24424</name>
    <name evidence="1" type="ORF">HINF_LOCUS25658</name>
</gene>
<dbReference type="EMBL" id="CAXDID020000071">
    <property type="protein sequence ID" value="CAL6014760.1"/>
    <property type="molecule type" value="Genomic_DNA"/>
</dbReference>
<comment type="caution">
    <text evidence="1">The sequence shown here is derived from an EMBL/GenBank/DDBJ whole genome shotgun (WGS) entry which is preliminary data.</text>
</comment>
<reference evidence="2 3" key="2">
    <citation type="submission" date="2024-07" db="EMBL/GenBank/DDBJ databases">
        <authorList>
            <person name="Akdeniz Z."/>
        </authorList>
    </citation>
    <scope>NUCLEOTIDE SEQUENCE [LARGE SCALE GENOMIC DNA]</scope>
</reference>
<evidence type="ECO:0000313" key="2">
    <source>
        <dbReference type="EMBL" id="CAL6014760.1"/>
    </source>
</evidence>
<protein>
    <submittedName>
        <fullName evidence="2">Hypothetical_protein</fullName>
    </submittedName>
</protein>
<keyword evidence="3" id="KW-1185">Reference proteome</keyword>
<organism evidence="1">
    <name type="scientific">Hexamita inflata</name>
    <dbReference type="NCBI Taxonomy" id="28002"/>
    <lineage>
        <taxon>Eukaryota</taxon>
        <taxon>Metamonada</taxon>
        <taxon>Diplomonadida</taxon>
        <taxon>Hexamitidae</taxon>
        <taxon>Hexamitinae</taxon>
        <taxon>Hexamita</taxon>
    </lineage>
</organism>
<dbReference type="AlphaFoldDB" id="A0AA86PIT7"/>
<evidence type="ECO:0000313" key="1">
    <source>
        <dbReference type="EMBL" id="CAI9938013.1"/>
    </source>
</evidence>
<reference evidence="1" key="1">
    <citation type="submission" date="2023-06" db="EMBL/GenBank/DDBJ databases">
        <authorList>
            <person name="Kurt Z."/>
        </authorList>
    </citation>
    <scope>NUCLEOTIDE SEQUENCE</scope>
</reference>
<dbReference type="EMBL" id="CATOUU010000653">
    <property type="protein sequence ID" value="CAI9938013.1"/>
    <property type="molecule type" value="Genomic_DNA"/>
</dbReference>
<accession>A0AA86PIT7</accession>